<sequence length="343" mass="38619">MNTKLQLFCAILLYFAIKWNAVFAAGHDIGIQEATTKEIKSDLNIVYDAVTTRSTESGNVIQPNDLILPKLLLTFKGVGYPKANAQSRIALRKICDAPKNYTKEELETARQAYLDDDDVEKPEHGKRYTIKFFDHNPQKTFLLDYLNGKLVTHEVTARQLPDESACFTAHVLKNGKVAFKTIDNKWLSYPVMTPAPTWLTNFSVNGVTDELDEYVNRLELQKARTGAKAQTTNVLNLFGKFFIKSKRGTHANSYAEVLGYWLLNTKNNTFDGAGDPYYAEELSSVILIESVTKTTGIQQIETTAKRTSENKIYTLSGQRVFAEKLSDLPRGIYIVNGKKLLVQ</sequence>
<dbReference type="EMBL" id="JRNN01000063">
    <property type="protein sequence ID" value="KGF34914.1"/>
    <property type="molecule type" value="Genomic_DNA"/>
</dbReference>
<proteinExistence type="predicted"/>
<evidence type="ECO:0000256" key="1">
    <source>
        <dbReference type="SAM" id="SignalP"/>
    </source>
</evidence>
<accession>A0A096BNY7</accession>
<name>A0A096BNY7_9BACT</name>
<dbReference type="OrthoDB" id="1079741at2"/>
<feature type="chain" id="PRO_5001917465" evidence="1">
    <location>
        <begin position="25"/>
        <end position="343"/>
    </location>
</feature>
<evidence type="ECO:0000313" key="3">
    <source>
        <dbReference type="Proteomes" id="UP000029556"/>
    </source>
</evidence>
<dbReference type="AlphaFoldDB" id="A0A096BNY7"/>
<organism evidence="2 3">
    <name type="scientific">Hoylesella buccalis DNF00853</name>
    <dbReference type="NCBI Taxonomy" id="1401074"/>
    <lineage>
        <taxon>Bacteria</taxon>
        <taxon>Pseudomonadati</taxon>
        <taxon>Bacteroidota</taxon>
        <taxon>Bacteroidia</taxon>
        <taxon>Bacteroidales</taxon>
        <taxon>Prevotellaceae</taxon>
        <taxon>Hoylesella</taxon>
    </lineage>
</organism>
<dbReference type="RefSeq" id="WP_023058726.1">
    <property type="nucleotide sequence ID" value="NZ_JRNN01000063.1"/>
</dbReference>
<keyword evidence="1" id="KW-0732">Signal</keyword>
<protein>
    <submittedName>
        <fullName evidence="2">Uncharacterized protein</fullName>
    </submittedName>
</protein>
<feature type="signal peptide" evidence="1">
    <location>
        <begin position="1"/>
        <end position="24"/>
    </location>
</feature>
<reference evidence="2 3" key="1">
    <citation type="submission" date="2014-07" db="EMBL/GenBank/DDBJ databases">
        <authorList>
            <person name="McCorrison J."/>
            <person name="Sanka R."/>
            <person name="Torralba M."/>
            <person name="Gillis M."/>
            <person name="Haft D.H."/>
            <person name="Methe B."/>
            <person name="Sutton G."/>
            <person name="Nelson K.E."/>
        </authorList>
    </citation>
    <scope>NUCLEOTIDE SEQUENCE [LARGE SCALE GENOMIC DNA]</scope>
    <source>
        <strain evidence="2 3">DNF00853</strain>
    </source>
</reference>
<dbReference type="Proteomes" id="UP000029556">
    <property type="component" value="Unassembled WGS sequence"/>
</dbReference>
<comment type="caution">
    <text evidence="2">The sequence shown here is derived from an EMBL/GenBank/DDBJ whole genome shotgun (WGS) entry which is preliminary data.</text>
</comment>
<evidence type="ECO:0000313" key="2">
    <source>
        <dbReference type="EMBL" id="KGF34914.1"/>
    </source>
</evidence>
<gene>
    <name evidence="2" type="ORF">HMPREF2137_05995</name>
</gene>